<dbReference type="EMBL" id="VSSQ01048574">
    <property type="protein sequence ID" value="MPN02620.1"/>
    <property type="molecule type" value="Genomic_DNA"/>
</dbReference>
<dbReference type="AlphaFoldDB" id="A0A645EMN0"/>
<accession>A0A645EMN0</accession>
<organism evidence="1">
    <name type="scientific">bioreactor metagenome</name>
    <dbReference type="NCBI Taxonomy" id="1076179"/>
    <lineage>
        <taxon>unclassified sequences</taxon>
        <taxon>metagenomes</taxon>
        <taxon>ecological metagenomes</taxon>
    </lineage>
</organism>
<sequence>MFDLFPDVTGPYLFNLTGTGAGYTFDGVAMVSARKKIGFTSIITPTGSTNTILRSVVGTYNPRKAQAKTKGAELGTGSISFDASRY</sequence>
<evidence type="ECO:0000313" key="1">
    <source>
        <dbReference type="EMBL" id="MPN02620.1"/>
    </source>
</evidence>
<proteinExistence type="predicted"/>
<comment type="caution">
    <text evidence="1">The sequence shown here is derived from an EMBL/GenBank/DDBJ whole genome shotgun (WGS) entry which is preliminary data.</text>
</comment>
<name>A0A645EMN0_9ZZZZ</name>
<protein>
    <submittedName>
        <fullName evidence="1">Uncharacterized protein</fullName>
    </submittedName>
</protein>
<gene>
    <name evidence="1" type="ORF">SDC9_149836</name>
</gene>
<reference evidence="1" key="1">
    <citation type="submission" date="2019-08" db="EMBL/GenBank/DDBJ databases">
        <authorList>
            <person name="Kucharzyk K."/>
            <person name="Murdoch R.W."/>
            <person name="Higgins S."/>
            <person name="Loffler F."/>
        </authorList>
    </citation>
    <scope>NUCLEOTIDE SEQUENCE</scope>
</reference>